<dbReference type="GO" id="GO:0008234">
    <property type="term" value="F:cysteine-type peptidase activity"/>
    <property type="evidence" value="ECO:0007669"/>
    <property type="project" value="InterPro"/>
</dbReference>
<dbReference type="SMART" id="SM00645">
    <property type="entry name" value="Pept_C1"/>
    <property type="match status" value="1"/>
</dbReference>
<dbReference type="OrthoDB" id="7860348at2759"/>
<dbReference type="AlphaFoldDB" id="A0A6P8XDL9"/>
<name>A0A6P8XDL9_DROAB</name>
<accession>A0A6P8XDL9</accession>
<dbReference type="PANTHER" id="PTHR12411">
    <property type="entry name" value="CYSTEINE PROTEASE FAMILY C1-RELATED"/>
    <property type="match status" value="1"/>
</dbReference>
<dbReference type="GO" id="GO:0006508">
    <property type="term" value="P:proteolysis"/>
    <property type="evidence" value="ECO:0007669"/>
    <property type="project" value="InterPro"/>
</dbReference>
<dbReference type="Pfam" id="PF00112">
    <property type="entry name" value="Peptidase_C1"/>
    <property type="match status" value="1"/>
</dbReference>
<evidence type="ECO:0000313" key="6">
    <source>
        <dbReference type="Proteomes" id="UP000515160"/>
    </source>
</evidence>
<keyword evidence="6" id="KW-1185">Reference proteome</keyword>
<evidence type="ECO:0000259" key="5">
    <source>
        <dbReference type="SMART" id="SM00848"/>
    </source>
</evidence>
<feature type="domain" description="Cathepsin propeptide inhibitor" evidence="5">
    <location>
        <begin position="29"/>
        <end position="89"/>
    </location>
</feature>
<feature type="chain" id="PRO_5039107740" evidence="3">
    <location>
        <begin position="20"/>
        <end position="328"/>
    </location>
</feature>
<keyword evidence="2" id="KW-1015">Disulfide bond</keyword>
<dbReference type="GeneID" id="117571947"/>
<sequence>MRAPIKIVILFAIVSCTVARTLINEDLSWDAYKVKFDKVYEEESEDQLHRKIFKDNKKNIYDHNGRWLSGDETYEMGINQFSDMLDEEYNEAVGAENDTYNDSGDVEYESSDTLYNILNPSIPPYVNWTEKGVVSPVENQGHFNNSWAFAAAGVVESRQAIRKRKMVALSKQNLIDCCSATKNRMSRALVWIRRMGGIATEASYPYRGINGNCVYNATNIGAKIKIIIQVLPGDEIVLAMNVAEGPVAAVISKEAIKNYKGGVFNSSKCGASPDFSVLIVGYGSSKKLGDFWIIKTSLGSKWGEKGYMRLARNKNNLCGITNRAFFAY</sequence>
<dbReference type="InterPro" id="IPR038765">
    <property type="entry name" value="Papain-like_cys_pep_sf"/>
</dbReference>
<dbReference type="Gene3D" id="3.90.70.10">
    <property type="entry name" value="Cysteine proteinases"/>
    <property type="match status" value="1"/>
</dbReference>
<gene>
    <name evidence="7" type="primary">LOC117571947</name>
</gene>
<dbReference type="Pfam" id="PF08246">
    <property type="entry name" value="Inhibitor_I29"/>
    <property type="match status" value="1"/>
</dbReference>
<evidence type="ECO:0000256" key="2">
    <source>
        <dbReference type="ARBA" id="ARBA00023157"/>
    </source>
</evidence>
<evidence type="ECO:0000256" key="3">
    <source>
        <dbReference type="SAM" id="SignalP"/>
    </source>
</evidence>
<comment type="similarity">
    <text evidence="1">Belongs to the peptidase C1 family.</text>
</comment>
<reference evidence="7" key="1">
    <citation type="submission" date="2025-08" db="UniProtKB">
        <authorList>
            <consortium name="RefSeq"/>
        </authorList>
    </citation>
    <scope>IDENTIFICATION</scope>
    <source>
        <strain evidence="7">15112-1751.03</strain>
        <tissue evidence="7">Whole Adult</tissue>
    </source>
</reference>
<evidence type="ECO:0000259" key="4">
    <source>
        <dbReference type="SMART" id="SM00645"/>
    </source>
</evidence>
<dbReference type="Gene3D" id="1.10.287.2250">
    <property type="match status" value="1"/>
</dbReference>
<organism evidence="6 7">
    <name type="scientific">Drosophila albomicans</name>
    <name type="common">Fruit fly</name>
    <dbReference type="NCBI Taxonomy" id="7291"/>
    <lineage>
        <taxon>Eukaryota</taxon>
        <taxon>Metazoa</taxon>
        <taxon>Ecdysozoa</taxon>
        <taxon>Arthropoda</taxon>
        <taxon>Hexapoda</taxon>
        <taxon>Insecta</taxon>
        <taxon>Pterygota</taxon>
        <taxon>Neoptera</taxon>
        <taxon>Endopterygota</taxon>
        <taxon>Diptera</taxon>
        <taxon>Brachycera</taxon>
        <taxon>Muscomorpha</taxon>
        <taxon>Ephydroidea</taxon>
        <taxon>Drosophilidae</taxon>
        <taxon>Drosophila</taxon>
    </lineage>
</organism>
<dbReference type="InterPro" id="IPR013128">
    <property type="entry name" value="Peptidase_C1A"/>
</dbReference>
<dbReference type="SMART" id="SM00848">
    <property type="entry name" value="Inhibitor_I29"/>
    <property type="match status" value="1"/>
</dbReference>
<keyword evidence="3" id="KW-0732">Signal</keyword>
<feature type="signal peptide" evidence="3">
    <location>
        <begin position="1"/>
        <end position="19"/>
    </location>
</feature>
<dbReference type="CDD" id="cd02248">
    <property type="entry name" value="Peptidase_C1A"/>
    <property type="match status" value="1"/>
</dbReference>
<evidence type="ECO:0000256" key="1">
    <source>
        <dbReference type="ARBA" id="ARBA00008455"/>
    </source>
</evidence>
<proteinExistence type="inferred from homology"/>
<feature type="domain" description="Peptidase C1A papain C-terminal" evidence="4">
    <location>
        <begin position="122"/>
        <end position="328"/>
    </location>
</feature>
<evidence type="ECO:0000313" key="7">
    <source>
        <dbReference type="RefSeq" id="XP_034110333.2"/>
    </source>
</evidence>
<dbReference type="FunFam" id="3.90.70.10:FF:000332">
    <property type="entry name" value="Cathepsin L1"/>
    <property type="match status" value="1"/>
</dbReference>
<dbReference type="InterPro" id="IPR013201">
    <property type="entry name" value="Prot_inhib_I29"/>
</dbReference>
<dbReference type="InterPro" id="IPR000668">
    <property type="entry name" value="Peptidase_C1A_C"/>
</dbReference>
<dbReference type="Proteomes" id="UP000515160">
    <property type="component" value="Chromosome 3"/>
</dbReference>
<dbReference type="RefSeq" id="XP_034110333.2">
    <property type="nucleotide sequence ID" value="XM_034254442.2"/>
</dbReference>
<dbReference type="SUPFAM" id="SSF54001">
    <property type="entry name" value="Cysteine proteinases"/>
    <property type="match status" value="1"/>
</dbReference>
<protein>
    <submittedName>
        <fullName evidence="7">Cathepsin L-like</fullName>
    </submittedName>
</protein>
<dbReference type="InterPro" id="IPR039417">
    <property type="entry name" value="Peptidase_C1A_papain-like"/>
</dbReference>